<dbReference type="Proteomes" id="UP000265515">
    <property type="component" value="Unassembled WGS sequence"/>
</dbReference>
<feature type="compositionally biased region" description="Basic and acidic residues" evidence="1">
    <location>
        <begin position="66"/>
        <end position="77"/>
    </location>
</feature>
<accession>A0A388LLW5</accession>
<reference evidence="2 3" key="1">
    <citation type="journal article" date="2018" name="Cell">
        <title>The Chara Genome: Secondary Complexity and Implications for Plant Terrestrialization.</title>
        <authorList>
            <person name="Nishiyama T."/>
            <person name="Sakayama H."/>
            <person name="Vries J.D."/>
            <person name="Buschmann H."/>
            <person name="Saint-Marcoux D."/>
            <person name="Ullrich K.K."/>
            <person name="Haas F.B."/>
            <person name="Vanderstraeten L."/>
            <person name="Becker D."/>
            <person name="Lang D."/>
            <person name="Vosolsobe S."/>
            <person name="Rombauts S."/>
            <person name="Wilhelmsson P.K.I."/>
            <person name="Janitza P."/>
            <person name="Kern R."/>
            <person name="Heyl A."/>
            <person name="Rumpler F."/>
            <person name="Villalobos L.I.A.C."/>
            <person name="Clay J.M."/>
            <person name="Skokan R."/>
            <person name="Toyoda A."/>
            <person name="Suzuki Y."/>
            <person name="Kagoshima H."/>
            <person name="Schijlen E."/>
            <person name="Tajeshwar N."/>
            <person name="Catarino B."/>
            <person name="Hetherington A.J."/>
            <person name="Saltykova A."/>
            <person name="Bonnot C."/>
            <person name="Breuninger H."/>
            <person name="Symeonidi A."/>
            <person name="Radhakrishnan G.V."/>
            <person name="Van Nieuwerburgh F."/>
            <person name="Deforce D."/>
            <person name="Chang C."/>
            <person name="Karol K.G."/>
            <person name="Hedrich R."/>
            <person name="Ulvskov P."/>
            <person name="Glockner G."/>
            <person name="Delwiche C.F."/>
            <person name="Petrasek J."/>
            <person name="Van de Peer Y."/>
            <person name="Friml J."/>
            <person name="Beilby M."/>
            <person name="Dolan L."/>
            <person name="Kohara Y."/>
            <person name="Sugano S."/>
            <person name="Fujiyama A."/>
            <person name="Delaux P.-M."/>
            <person name="Quint M."/>
            <person name="TheiBen G."/>
            <person name="Hagemann M."/>
            <person name="Harholt J."/>
            <person name="Dunand C."/>
            <person name="Zachgo S."/>
            <person name="Langdale J."/>
            <person name="Maumus F."/>
            <person name="Straeten D.V.D."/>
            <person name="Gould S.B."/>
            <person name="Rensing S.A."/>
        </authorList>
    </citation>
    <scope>NUCLEOTIDE SEQUENCE [LARGE SCALE GENOMIC DNA]</scope>
    <source>
        <strain evidence="2 3">S276</strain>
    </source>
</reference>
<name>A0A388LLW5_CHABU</name>
<feature type="compositionally biased region" description="Basic residues" evidence="1">
    <location>
        <begin position="219"/>
        <end position="231"/>
    </location>
</feature>
<evidence type="ECO:0000313" key="2">
    <source>
        <dbReference type="EMBL" id="GBG83223.1"/>
    </source>
</evidence>
<comment type="caution">
    <text evidence="2">The sequence shown here is derived from an EMBL/GenBank/DDBJ whole genome shotgun (WGS) entry which is preliminary data.</text>
</comment>
<proteinExistence type="predicted"/>
<keyword evidence="3" id="KW-1185">Reference proteome</keyword>
<dbReference type="Gramene" id="GBG83223">
    <property type="protein sequence ID" value="GBG83223"/>
    <property type="gene ID" value="CBR_g36837"/>
</dbReference>
<sequence length="404" mass="45861">MLELSVLSGTSYSTSLILHAASPSWIFHTLSEHHQQQQQHEEGASLSFDNYPGALLQQQQQQQQKSEQREEHEEQTRKKERNKNALKWRRGPRSQRSYARVLRNLNQLSRGRIVRAASMIASAQPGNDDMPVEGAEVFKHPPVDQPLGWDLSTVSDETLASLWKYVKNCRKRERRKADRNKKLSESVAARYAKDVDCELSESLQTLVEVDETVDAGTQHCHHHHHHQQQQHRQHDTDSFVDQMDDDLDRTVDVPRQDPQSCSVHHHRDNNHHINNCGEPFHSLSFWACDGLWWRNRRGRIAELEEGNLTVATDETDLNCRRYLSKTSTVEAGTGLNTLEIASGHACAVSSAIDANHSAIEEEHKMNDVMRNFSVMHLQPLGAASSSKCKNVCAPERGLDTVCGV</sequence>
<evidence type="ECO:0008006" key="4">
    <source>
        <dbReference type="Google" id="ProtNLM"/>
    </source>
</evidence>
<organism evidence="2 3">
    <name type="scientific">Chara braunii</name>
    <name type="common">Braun's stonewort</name>
    <dbReference type="NCBI Taxonomy" id="69332"/>
    <lineage>
        <taxon>Eukaryota</taxon>
        <taxon>Viridiplantae</taxon>
        <taxon>Streptophyta</taxon>
        <taxon>Charophyceae</taxon>
        <taxon>Charales</taxon>
        <taxon>Characeae</taxon>
        <taxon>Chara</taxon>
    </lineage>
</organism>
<feature type="region of interest" description="Disordered" evidence="1">
    <location>
        <begin position="217"/>
        <end position="237"/>
    </location>
</feature>
<feature type="region of interest" description="Disordered" evidence="1">
    <location>
        <begin position="56"/>
        <end position="93"/>
    </location>
</feature>
<evidence type="ECO:0000256" key="1">
    <source>
        <dbReference type="SAM" id="MobiDB-lite"/>
    </source>
</evidence>
<feature type="compositionally biased region" description="Basic residues" evidence="1">
    <location>
        <begin position="78"/>
        <end position="93"/>
    </location>
</feature>
<protein>
    <recommendedName>
        <fullName evidence="4">NET domain-containing protein</fullName>
    </recommendedName>
</protein>
<dbReference type="EMBL" id="BFEA01000432">
    <property type="protein sequence ID" value="GBG83223.1"/>
    <property type="molecule type" value="Genomic_DNA"/>
</dbReference>
<evidence type="ECO:0000313" key="3">
    <source>
        <dbReference type="Proteomes" id="UP000265515"/>
    </source>
</evidence>
<dbReference type="AlphaFoldDB" id="A0A388LLW5"/>
<gene>
    <name evidence="2" type="ORF">CBR_g36837</name>
</gene>